<dbReference type="EMBL" id="VMKJ01000067">
    <property type="protein sequence ID" value="TVO31885.1"/>
    <property type="molecule type" value="Genomic_DNA"/>
</dbReference>
<dbReference type="InterPro" id="IPR021248">
    <property type="entry name" value="DUF2787"/>
</dbReference>
<dbReference type="AlphaFoldDB" id="A0A557NUA6"/>
<evidence type="ECO:0000313" key="2">
    <source>
        <dbReference type="Proteomes" id="UP000319828"/>
    </source>
</evidence>
<accession>A0A557NUA6</accession>
<dbReference type="Proteomes" id="UP000319828">
    <property type="component" value="Unassembled WGS sequence"/>
</dbReference>
<dbReference type="Gene3D" id="3.10.450.430">
    <property type="entry name" value="Protein of unknown function DUF2787"/>
    <property type="match status" value="1"/>
</dbReference>
<dbReference type="OrthoDB" id="5589278at2"/>
<dbReference type="RefSeq" id="WP_144389230.1">
    <property type="nucleotide sequence ID" value="NZ_CANNCB010000068.1"/>
</dbReference>
<proteinExistence type="predicted"/>
<dbReference type="Pfam" id="PF10980">
    <property type="entry name" value="DUF2787"/>
    <property type="match status" value="1"/>
</dbReference>
<gene>
    <name evidence="1" type="ORF">FOF44_17635</name>
</gene>
<reference evidence="1 2" key="1">
    <citation type="submission" date="2019-07" db="EMBL/GenBank/DDBJ databases">
        <title>The draft genome sequence of Vibrio algivorus M1486.</title>
        <authorList>
            <person name="Meng X."/>
        </authorList>
    </citation>
    <scope>NUCLEOTIDE SEQUENCE [LARGE SCALE GENOMIC DNA]</scope>
    <source>
        <strain evidence="1 2">M1486</strain>
    </source>
</reference>
<comment type="caution">
    <text evidence="1">The sequence shown here is derived from an EMBL/GenBank/DDBJ whole genome shotgun (WGS) entry which is preliminary data.</text>
</comment>
<dbReference type="PANTHER" id="PTHR38978">
    <property type="entry name" value="DUF2787 DOMAIN-CONTAINING PROTEIN"/>
    <property type="match status" value="1"/>
</dbReference>
<dbReference type="PANTHER" id="PTHR38978:SF2">
    <property type="entry name" value="DUF2787 DOMAIN-CONTAINING PROTEIN"/>
    <property type="match status" value="1"/>
</dbReference>
<evidence type="ECO:0000313" key="1">
    <source>
        <dbReference type="EMBL" id="TVO31885.1"/>
    </source>
</evidence>
<sequence>MTEFVIESHLLPVSCELSQALYGVLRNESMNLSGDALAQARTLTFNFRDESYTAESGGFHPVEIRLKRASIKFSSWQLAYITTFAYIGNVYPELERNLDFDCQSGRCLVHPYIQWEPIKDNQDVLSMYQLWESNFLAYLNSDSYSTHQITLDDTHCFTNGETTL</sequence>
<protein>
    <submittedName>
        <fullName evidence="1">DUF2787 domain-containing protein</fullName>
    </submittedName>
</protein>
<name>A0A557NUA6_9VIBR</name>
<organism evidence="1 2">
    <name type="scientific">Vibrio algivorus</name>
    <dbReference type="NCBI Taxonomy" id="1667024"/>
    <lineage>
        <taxon>Bacteria</taxon>
        <taxon>Pseudomonadati</taxon>
        <taxon>Pseudomonadota</taxon>
        <taxon>Gammaproteobacteria</taxon>
        <taxon>Vibrionales</taxon>
        <taxon>Vibrionaceae</taxon>
        <taxon>Vibrio</taxon>
    </lineage>
</organism>